<sequence length="270" mass="28587">MMTEKLKIAELTSEEARQYLTDEAVILLPMGSLEDQGTHAPMGDYLAAEAVALDIARAARAEGVPTFIAPVIPFGGADYFGSSHGGIAISQSTLVALLDDMFASLARHGLTKVLVINGHGGNVGPINEVALKWRQKNGMFVASMYLWQISYELLKDILGPEAAAKSSGHGGDPLTSIGLHYYPEILRMDLKQAPPVGQKALGVDVAGFAALKYDGARLQAPIEAIETAPHGVWGGDPKHCSAETGKALSERLVRIGAGFIRDHVATGFKG</sequence>
<dbReference type="SUPFAM" id="SSF102215">
    <property type="entry name" value="Creatininase"/>
    <property type="match status" value="1"/>
</dbReference>
<dbReference type="PANTHER" id="PTHR35005:SF1">
    <property type="entry name" value="2-AMINO-5-FORMYLAMINO-6-RIBOSYLAMINOPYRIMIDIN-4(3H)-ONE 5'-MONOPHOSPHATE DEFORMYLASE"/>
    <property type="match status" value="1"/>
</dbReference>
<dbReference type="InterPro" id="IPR024087">
    <property type="entry name" value="Creatininase-like_sf"/>
</dbReference>
<evidence type="ECO:0000256" key="3">
    <source>
        <dbReference type="ARBA" id="ARBA00022801"/>
    </source>
</evidence>
<comment type="caution">
    <text evidence="6">The sequence shown here is derived from an EMBL/GenBank/DDBJ whole genome shotgun (WGS) entry which is preliminary data.</text>
</comment>
<keyword evidence="4" id="KW-0862">Zinc</keyword>
<dbReference type="GO" id="GO:0009231">
    <property type="term" value="P:riboflavin biosynthetic process"/>
    <property type="evidence" value="ECO:0007669"/>
    <property type="project" value="TreeGrafter"/>
</dbReference>
<dbReference type="RefSeq" id="WP_107662916.1">
    <property type="nucleotide sequence ID" value="NZ_PZKG01000016.1"/>
</dbReference>
<keyword evidence="2" id="KW-0479">Metal-binding</keyword>
<dbReference type="GO" id="GO:0046872">
    <property type="term" value="F:metal ion binding"/>
    <property type="evidence" value="ECO:0007669"/>
    <property type="project" value="UniProtKB-KW"/>
</dbReference>
<dbReference type="Proteomes" id="UP000241010">
    <property type="component" value="Unassembled WGS sequence"/>
</dbReference>
<comment type="cofactor">
    <cofactor evidence="1">
        <name>Zn(2+)</name>
        <dbReference type="ChEBI" id="CHEBI:29105"/>
    </cofactor>
</comment>
<dbReference type="Pfam" id="PF02633">
    <property type="entry name" value="Creatininase"/>
    <property type="match status" value="1"/>
</dbReference>
<dbReference type="InterPro" id="IPR003785">
    <property type="entry name" value="Creatininase/forma_Hydrolase"/>
</dbReference>
<evidence type="ECO:0000313" key="6">
    <source>
        <dbReference type="EMBL" id="PTE22699.1"/>
    </source>
</evidence>
<dbReference type="OrthoDB" id="9801445at2"/>
<proteinExistence type="inferred from homology"/>
<dbReference type="Gene3D" id="3.40.50.10310">
    <property type="entry name" value="Creatininase"/>
    <property type="match status" value="1"/>
</dbReference>
<evidence type="ECO:0000256" key="4">
    <source>
        <dbReference type="ARBA" id="ARBA00022833"/>
    </source>
</evidence>
<dbReference type="EMBL" id="PZKG01000016">
    <property type="protein sequence ID" value="PTE22699.1"/>
    <property type="molecule type" value="Genomic_DNA"/>
</dbReference>
<evidence type="ECO:0000256" key="2">
    <source>
        <dbReference type="ARBA" id="ARBA00022723"/>
    </source>
</evidence>
<evidence type="ECO:0000313" key="7">
    <source>
        <dbReference type="Proteomes" id="UP000241010"/>
    </source>
</evidence>
<keyword evidence="7" id="KW-1185">Reference proteome</keyword>
<dbReference type="PANTHER" id="PTHR35005">
    <property type="entry name" value="3-DEHYDRO-SCYLLO-INOSOSE HYDROLASE"/>
    <property type="match status" value="1"/>
</dbReference>
<evidence type="ECO:0000256" key="5">
    <source>
        <dbReference type="ARBA" id="ARBA00024029"/>
    </source>
</evidence>
<organism evidence="6 7">
    <name type="scientific">Cereibacter changlensis JA139</name>
    <dbReference type="NCBI Taxonomy" id="1188249"/>
    <lineage>
        <taxon>Bacteria</taxon>
        <taxon>Pseudomonadati</taxon>
        <taxon>Pseudomonadota</taxon>
        <taxon>Alphaproteobacteria</taxon>
        <taxon>Rhodobacterales</taxon>
        <taxon>Paracoccaceae</taxon>
        <taxon>Cereibacter</taxon>
    </lineage>
</organism>
<comment type="similarity">
    <text evidence="5">Belongs to the creatininase superfamily.</text>
</comment>
<accession>A0A2T4JXQ3</accession>
<gene>
    <name evidence="6" type="ORF">C5F48_05530</name>
</gene>
<dbReference type="AlphaFoldDB" id="A0A2T4JXQ3"/>
<dbReference type="GO" id="GO:0016811">
    <property type="term" value="F:hydrolase activity, acting on carbon-nitrogen (but not peptide) bonds, in linear amides"/>
    <property type="evidence" value="ECO:0007669"/>
    <property type="project" value="TreeGrafter"/>
</dbReference>
<evidence type="ECO:0000256" key="1">
    <source>
        <dbReference type="ARBA" id="ARBA00001947"/>
    </source>
</evidence>
<reference evidence="6 7" key="1">
    <citation type="submission" date="2018-03" db="EMBL/GenBank/DDBJ databases">
        <title>Cereibacter changlensis.</title>
        <authorList>
            <person name="Meyer T.E."/>
            <person name="Miller S."/>
            <person name="Lodha T."/>
            <person name="Gandham S."/>
            <person name="Chintalapati S."/>
            <person name="Chintalapati V.R."/>
        </authorList>
    </citation>
    <scope>NUCLEOTIDE SEQUENCE [LARGE SCALE GENOMIC DNA]</scope>
    <source>
        <strain evidence="6 7">JA139</strain>
    </source>
</reference>
<name>A0A2T4JXQ3_9RHOB</name>
<keyword evidence="3" id="KW-0378">Hydrolase</keyword>
<protein>
    <submittedName>
        <fullName evidence="6">Creatininase</fullName>
    </submittedName>
</protein>